<dbReference type="AlphaFoldDB" id="A0ABD2B8E6"/>
<sequence>MCKLKYFECFLRNVYSKTLHFTHHDVAEQKRKILQWWYCLKTEIEQFGNIIIIVDKKKIN</sequence>
<protein>
    <submittedName>
        <fullName evidence="1">Uncharacterized protein</fullName>
    </submittedName>
</protein>
<proteinExistence type="predicted"/>
<dbReference type="EMBL" id="JAUDFV010000132">
    <property type="protein sequence ID" value="KAL2728984.1"/>
    <property type="molecule type" value="Genomic_DNA"/>
</dbReference>
<organism evidence="1 2">
    <name type="scientific">Vespula squamosa</name>
    <name type="common">Southern yellow jacket</name>
    <name type="synonym">Wasp</name>
    <dbReference type="NCBI Taxonomy" id="30214"/>
    <lineage>
        <taxon>Eukaryota</taxon>
        <taxon>Metazoa</taxon>
        <taxon>Ecdysozoa</taxon>
        <taxon>Arthropoda</taxon>
        <taxon>Hexapoda</taxon>
        <taxon>Insecta</taxon>
        <taxon>Pterygota</taxon>
        <taxon>Neoptera</taxon>
        <taxon>Endopterygota</taxon>
        <taxon>Hymenoptera</taxon>
        <taxon>Apocrita</taxon>
        <taxon>Aculeata</taxon>
        <taxon>Vespoidea</taxon>
        <taxon>Vespidae</taxon>
        <taxon>Vespinae</taxon>
        <taxon>Vespula</taxon>
    </lineage>
</organism>
<keyword evidence="2" id="KW-1185">Reference proteome</keyword>
<dbReference type="Proteomes" id="UP001607302">
    <property type="component" value="Unassembled WGS sequence"/>
</dbReference>
<evidence type="ECO:0000313" key="2">
    <source>
        <dbReference type="Proteomes" id="UP001607302"/>
    </source>
</evidence>
<reference evidence="1 2" key="1">
    <citation type="journal article" date="2024" name="Ann. Entomol. Soc. Am.">
        <title>Genomic analyses of the southern and eastern yellowjacket wasps (Hymenoptera: Vespidae) reveal evolutionary signatures of social life.</title>
        <authorList>
            <person name="Catto M.A."/>
            <person name="Caine P.B."/>
            <person name="Orr S.E."/>
            <person name="Hunt B.G."/>
            <person name="Goodisman M.A.D."/>
        </authorList>
    </citation>
    <scope>NUCLEOTIDE SEQUENCE [LARGE SCALE GENOMIC DNA]</scope>
    <source>
        <strain evidence="1">233</strain>
        <tissue evidence="1">Head and thorax</tissue>
    </source>
</reference>
<name>A0ABD2B8E6_VESSQ</name>
<comment type="caution">
    <text evidence="1">The sequence shown here is derived from an EMBL/GenBank/DDBJ whole genome shotgun (WGS) entry which is preliminary data.</text>
</comment>
<evidence type="ECO:0000313" key="1">
    <source>
        <dbReference type="EMBL" id="KAL2728984.1"/>
    </source>
</evidence>
<accession>A0ABD2B8E6</accession>
<gene>
    <name evidence="1" type="ORF">V1478_006616</name>
</gene>